<evidence type="ECO:0000256" key="13">
    <source>
        <dbReference type="ARBA" id="ARBA00023306"/>
    </source>
</evidence>
<dbReference type="InterPro" id="IPR047241">
    <property type="entry name" value="KIF11-like_kin_motor_dom"/>
</dbReference>
<keyword evidence="3 15" id="KW-0853">WD repeat</keyword>
<feature type="region of interest" description="Disordered" evidence="18">
    <location>
        <begin position="327"/>
        <end position="355"/>
    </location>
</feature>
<keyword evidence="13" id="KW-0131">Cell cycle</keyword>
<dbReference type="EMBL" id="CP119959">
    <property type="protein sequence ID" value="WFD38407.1"/>
    <property type="molecule type" value="Genomic_DNA"/>
</dbReference>
<dbReference type="Gene3D" id="3.40.850.10">
    <property type="entry name" value="Kinesin motor domain"/>
    <property type="match status" value="1"/>
</dbReference>
<dbReference type="CDD" id="cd01364">
    <property type="entry name" value="KISc_BimC_Eg5"/>
    <property type="match status" value="1"/>
</dbReference>
<dbReference type="GO" id="GO:0051301">
    <property type="term" value="P:cell division"/>
    <property type="evidence" value="ECO:0007669"/>
    <property type="project" value="UniProtKB-KW"/>
</dbReference>
<comment type="subcellular location">
    <subcellularLocation>
        <location evidence="1">Cytoplasm</location>
        <location evidence="1">Cytoskeleton</location>
    </subcellularLocation>
</comment>
<dbReference type="Pfam" id="PF25175">
    <property type="entry name" value="Beta-prop_WDR5"/>
    <property type="match status" value="1"/>
</dbReference>
<keyword evidence="21" id="KW-1185">Reference proteome</keyword>
<dbReference type="PROSITE" id="PS50294">
    <property type="entry name" value="WD_REPEATS_REGION"/>
    <property type="match status" value="5"/>
</dbReference>
<accession>A0AAF0F4S5</accession>
<feature type="repeat" description="WD" evidence="15">
    <location>
        <begin position="189"/>
        <end position="230"/>
    </location>
</feature>
<dbReference type="PRINTS" id="PR00380">
    <property type="entry name" value="KINESINHEAVY"/>
</dbReference>
<dbReference type="InterPro" id="IPR036961">
    <property type="entry name" value="Kinesin_motor_dom_sf"/>
</dbReference>
<keyword evidence="5" id="KW-0493">Microtubule</keyword>
<dbReference type="InterPro" id="IPR047149">
    <property type="entry name" value="KIF11-like"/>
</dbReference>
<feature type="region of interest" description="Disordered" evidence="18">
    <location>
        <begin position="1240"/>
        <end position="1274"/>
    </location>
</feature>
<dbReference type="InterPro" id="IPR015943">
    <property type="entry name" value="WD40/YVTN_repeat-like_dom_sf"/>
</dbReference>
<feature type="domain" description="Kinesin motor" evidence="19">
    <location>
        <begin position="308"/>
        <end position="654"/>
    </location>
</feature>
<evidence type="ECO:0000256" key="14">
    <source>
        <dbReference type="ARBA" id="ARBA00034704"/>
    </source>
</evidence>
<feature type="repeat" description="WD" evidence="15">
    <location>
        <begin position="104"/>
        <end position="145"/>
    </location>
</feature>
<dbReference type="InterPro" id="IPR001752">
    <property type="entry name" value="Kinesin_motor_dom"/>
</dbReference>
<evidence type="ECO:0000313" key="20">
    <source>
        <dbReference type="EMBL" id="WFD38407.1"/>
    </source>
</evidence>
<comment type="similarity">
    <text evidence="14">Belongs to the TRAFAC class myosin-kinesin ATPase superfamily. Kinesin family. KIN-5/BimC subfamily.</text>
</comment>
<dbReference type="GO" id="GO:0000073">
    <property type="term" value="P:initial mitotic spindle pole body separation"/>
    <property type="evidence" value="ECO:0007669"/>
    <property type="project" value="TreeGrafter"/>
</dbReference>
<feature type="repeat" description="WD" evidence="15">
    <location>
        <begin position="146"/>
        <end position="187"/>
    </location>
</feature>
<gene>
    <name evidence="20" type="primary">KIP1</name>
    <name evidence="20" type="ORF">MJAP1_001359</name>
</gene>
<dbReference type="RefSeq" id="XP_060121304.1">
    <property type="nucleotide sequence ID" value="XM_060265321.1"/>
</dbReference>
<dbReference type="FunFam" id="2.130.10.10:FF:000228">
    <property type="entry name" value="COMPASS-like H3K4 histone methylase component WDR5A"/>
    <property type="match status" value="1"/>
</dbReference>
<feature type="binding site" evidence="16">
    <location>
        <begin position="400"/>
        <end position="407"/>
    </location>
    <ligand>
        <name>ATP</name>
        <dbReference type="ChEBI" id="CHEBI:30616"/>
    </ligand>
</feature>
<dbReference type="FunFam" id="3.40.850.10:FF:000051">
    <property type="entry name" value="Kinesin-like protein bimC"/>
    <property type="match status" value="1"/>
</dbReference>
<dbReference type="SUPFAM" id="SSF52540">
    <property type="entry name" value="P-loop containing nucleoside triphosphate hydrolases"/>
    <property type="match status" value="1"/>
</dbReference>
<evidence type="ECO:0000256" key="1">
    <source>
        <dbReference type="ARBA" id="ARBA00004245"/>
    </source>
</evidence>
<dbReference type="GO" id="GO:0005524">
    <property type="term" value="F:ATP binding"/>
    <property type="evidence" value="ECO:0007669"/>
    <property type="project" value="UniProtKB-UniRule"/>
</dbReference>
<feature type="repeat" description="WD" evidence="15">
    <location>
        <begin position="258"/>
        <end position="280"/>
    </location>
</feature>
<dbReference type="Pfam" id="PF00225">
    <property type="entry name" value="Kinesin"/>
    <property type="match status" value="1"/>
</dbReference>
<dbReference type="InterPro" id="IPR001680">
    <property type="entry name" value="WD40_rpt"/>
</dbReference>
<keyword evidence="10 17" id="KW-0175">Coiled coil</keyword>
<keyword evidence="8" id="KW-0498">Mitosis</keyword>
<keyword evidence="6" id="KW-0677">Repeat</keyword>
<dbReference type="PANTHER" id="PTHR47970:SF12">
    <property type="entry name" value="KINESIN FAMILY MEMBER 11"/>
    <property type="match status" value="1"/>
</dbReference>
<name>A0AAF0F4S5_9BASI</name>
<evidence type="ECO:0000256" key="8">
    <source>
        <dbReference type="ARBA" id="ARBA00022776"/>
    </source>
</evidence>
<dbReference type="SMART" id="SM00320">
    <property type="entry name" value="WD40"/>
    <property type="match status" value="7"/>
</dbReference>
<feature type="repeat" description="WD" evidence="15">
    <location>
        <begin position="20"/>
        <end position="61"/>
    </location>
</feature>
<evidence type="ECO:0000256" key="15">
    <source>
        <dbReference type="PROSITE-ProRule" id="PRU00221"/>
    </source>
</evidence>
<dbReference type="InterPro" id="IPR019821">
    <property type="entry name" value="Kinesin_motor_CS"/>
</dbReference>
<evidence type="ECO:0000256" key="16">
    <source>
        <dbReference type="PROSITE-ProRule" id="PRU00283"/>
    </source>
</evidence>
<keyword evidence="2" id="KW-0963">Cytoplasm</keyword>
<proteinExistence type="inferred from homology"/>
<dbReference type="GO" id="GO:0007018">
    <property type="term" value="P:microtubule-based movement"/>
    <property type="evidence" value="ECO:0007669"/>
    <property type="project" value="InterPro"/>
</dbReference>
<feature type="repeat" description="WD" evidence="15">
    <location>
        <begin position="62"/>
        <end position="103"/>
    </location>
</feature>
<dbReference type="PROSITE" id="PS50067">
    <property type="entry name" value="KINESIN_MOTOR_2"/>
    <property type="match status" value="1"/>
</dbReference>
<dbReference type="SUPFAM" id="SSF50978">
    <property type="entry name" value="WD40 repeat-like"/>
    <property type="match status" value="1"/>
</dbReference>
<keyword evidence="7 16" id="KW-0547">Nucleotide-binding</keyword>
<dbReference type="PRINTS" id="PR00320">
    <property type="entry name" value="GPROTEINBRPT"/>
</dbReference>
<evidence type="ECO:0000259" key="19">
    <source>
        <dbReference type="PROSITE" id="PS50067"/>
    </source>
</evidence>
<evidence type="ECO:0000256" key="4">
    <source>
        <dbReference type="ARBA" id="ARBA00022618"/>
    </source>
</evidence>
<evidence type="ECO:0000256" key="17">
    <source>
        <dbReference type="SAM" id="Coils"/>
    </source>
</evidence>
<evidence type="ECO:0000256" key="2">
    <source>
        <dbReference type="ARBA" id="ARBA00022490"/>
    </source>
</evidence>
<organism evidence="20 21">
    <name type="scientific">Malassezia japonica</name>
    <dbReference type="NCBI Taxonomy" id="223818"/>
    <lineage>
        <taxon>Eukaryota</taxon>
        <taxon>Fungi</taxon>
        <taxon>Dikarya</taxon>
        <taxon>Basidiomycota</taxon>
        <taxon>Ustilaginomycotina</taxon>
        <taxon>Malasseziomycetes</taxon>
        <taxon>Malasseziales</taxon>
        <taxon>Malasseziaceae</taxon>
        <taxon>Malassezia</taxon>
    </lineage>
</organism>
<dbReference type="GeneID" id="85225008"/>
<evidence type="ECO:0000313" key="21">
    <source>
        <dbReference type="Proteomes" id="UP001217754"/>
    </source>
</evidence>
<dbReference type="InterPro" id="IPR059122">
    <property type="entry name" value="Beta-prop_WDR5-like"/>
</dbReference>
<dbReference type="GO" id="GO:0072686">
    <property type="term" value="C:mitotic spindle"/>
    <property type="evidence" value="ECO:0007669"/>
    <property type="project" value="TreeGrafter"/>
</dbReference>
<dbReference type="GO" id="GO:0035097">
    <property type="term" value="C:histone methyltransferase complex"/>
    <property type="evidence" value="ECO:0007669"/>
    <property type="project" value="UniProtKB-ARBA"/>
</dbReference>
<dbReference type="PROSITE" id="PS50082">
    <property type="entry name" value="WD_REPEATS_2"/>
    <property type="match status" value="6"/>
</dbReference>
<evidence type="ECO:0000256" key="7">
    <source>
        <dbReference type="ARBA" id="ARBA00022741"/>
    </source>
</evidence>
<protein>
    <submittedName>
        <fullName evidence="20">Kinesin- motor protein</fullName>
    </submittedName>
</protein>
<dbReference type="PROSITE" id="PS00411">
    <property type="entry name" value="KINESIN_MOTOR_1"/>
    <property type="match status" value="1"/>
</dbReference>
<keyword evidence="11 16" id="KW-0505">Motor protein</keyword>
<dbReference type="GO" id="GO:0005876">
    <property type="term" value="C:spindle microtubule"/>
    <property type="evidence" value="ECO:0007669"/>
    <property type="project" value="TreeGrafter"/>
</dbReference>
<evidence type="ECO:0000256" key="9">
    <source>
        <dbReference type="ARBA" id="ARBA00022840"/>
    </source>
</evidence>
<evidence type="ECO:0000256" key="6">
    <source>
        <dbReference type="ARBA" id="ARBA00022737"/>
    </source>
</evidence>
<evidence type="ECO:0000256" key="10">
    <source>
        <dbReference type="ARBA" id="ARBA00023054"/>
    </source>
</evidence>
<dbReference type="GO" id="GO:0008574">
    <property type="term" value="F:plus-end-directed microtubule motor activity"/>
    <property type="evidence" value="ECO:0007669"/>
    <property type="project" value="TreeGrafter"/>
</dbReference>
<dbReference type="AlphaFoldDB" id="A0AAF0F4S5"/>
<dbReference type="Gene3D" id="2.130.10.10">
    <property type="entry name" value="YVTN repeat-like/Quinoprotein amine dehydrogenase"/>
    <property type="match status" value="1"/>
</dbReference>
<dbReference type="CDD" id="cd00200">
    <property type="entry name" value="WD40"/>
    <property type="match status" value="1"/>
</dbReference>
<dbReference type="InterPro" id="IPR036322">
    <property type="entry name" value="WD40_repeat_dom_sf"/>
</dbReference>
<dbReference type="InterPro" id="IPR027417">
    <property type="entry name" value="P-loop_NTPase"/>
</dbReference>
<dbReference type="GO" id="GO:0008017">
    <property type="term" value="F:microtubule binding"/>
    <property type="evidence" value="ECO:0007669"/>
    <property type="project" value="InterPro"/>
</dbReference>
<keyword evidence="9 16" id="KW-0067">ATP-binding</keyword>
<dbReference type="PANTHER" id="PTHR47970">
    <property type="entry name" value="KINESIN-LIKE PROTEIN KIF11"/>
    <property type="match status" value="1"/>
</dbReference>
<evidence type="ECO:0000256" key="5">
    <source>
        <dbReference type="ARBA" id="ARBA00022701"/>
    </source>
</evidence>
<dbReference type="InterPro" id="IPR020472">
    <property type="entry name" value="WD40_PAC1"/>
</dbReference>
<feature type="coiled-coil region" evidence="17">
    <location>
        <begin position="670"/>
        <end position="734"/>
    </location>
</feature>
<keyword evidence="4" id="KW-0132">Cell division</keyword>
<dbReference type="InterPro" id="IPR019775">
    <property type="entry name" value="WD40_repeat_CS"/>
</dbReference>
<keyword evidence="12" id="KW-0206">Cytoskeleton</keyword>
<dbReference type="Proteomes" id="UP001217754">
    <property type="component" value="Chromosome 2"/>
</dbReference>
<evidence type="ECO:0000256" key="12">
    <source>
        <dbReference type="ARBA" id="ARBA00023212"/>
    </source>
</evidence>
<sequence>MADAMDVEAPGMQYELLYTLHGHARSVASAVFSPNGEHLATAGADKAVQVWATRTGRLQHTLQGHTGGVNAVCWTRDSQYVVSASDDRTVLVWELETGKIVRTYEGHTSYVFCIACHPLSTLLVSGGFDETIRLWDLQRGTCHRTIAAHSEAVTGVDFSSDGTMIASCSYDGLIRLWDTSAGHCLRTLQHGDQAPVASVKFSPSSLQVLAMSLDSAVRLWDLANARILKTYTGHANTKYAGNAALVYLPSAGRPTTWIVAGSEDRHVYLWDLQTRQITQVLSGHCDTVAAVAVHPTLPLLATASLEQDASVVVRVRGTAQDDANVLQTTGPRGSQVHVDASGPAPRAPTLGSHGSTRSKTYTFDHVFGAEADQGMVYQDAVSGVLDEVLLGYNCTIFAYGQTGTGKTHTMEGDLSSYMGTFAPDAGIIPRTLFRLFHVLNMRQDEFSVHMSFVELYNEELRDLLSPDAPTPMNGGPSGLKMYEEKGKGVVLHGLEEIPLTSAEHGLRMLRFGSQKRHIAATRCNESSSRSHCVFTLHVHVKETGARGEEVLRTGKLNLVDLAGSENIGRSGAENKRAREAGMINQSLLTLGRVINALVDGSTHIPYRESRLTRLLQDSLGGRTKTCIIATVSDDRTNLEETLSTLDYALRAKSIKNRPELNQRMTRGALIKEYVSEIDRLRSDLVATREKNGIYVDADNWAKLEAERAAQAKQMDELRRSNEVAQSKLASMHEQLEQNTTLLARRDKEWTAAEAVHEARIHELEASLAKVTQLSSALQEETALHRARKHNEQRLHDIALSLHRAANASTRDIDALHAKLQRRAQSDEEARAALRMYYEQIDAVCVQVAAQAAQRHDASDGALHALATRIQDERTTLRTTVTLALEGLATRLASASPAARDTFLNEAQTKVADAIQAAFSALQFEHATSVESLQNDLAAHVDARLAEAVQTASTLAHQVDKRLTALDERTAALQEHSHAIAAREVQRVTQQNKWLVQLLDAEKQKTSEMRTTLLGAVDQFEAEREKRFSAALSTAHADLESAKQGVSASRSTYDGHLADLRSVHESLAGDVADAVLGPEQTIQAGALIDAHADAYAERLAASATDLSHALEKTTQHTLDHALAAASLESSERTAHAASEIDRALRDADASPVERELQTLDKAHSAHTAALGASLHSAADQMHELRRAFAPFVQHTFLSDGPTGQTPQRQRYSLPVPADLIPADRAAALAYIAETPFADSPLRRPLQDLNEVPRLSTASDGTTRKPKVLVRRDTSM</sequence>
<dbReference type="PROSITE" id="PS00678">
    <property type="entry name" value="WD_REPEATS_1"/>
    <property type="match status" value="4"/>
</dbReference>
<dbReference type="SMART" id="SM00129">
    <property type="entry name" value="KISc"/>
    <property type="match status" value="1"/>
</dbReference>
<evidence type="ECO:0000256" key="18">
    <source>
        <dbReference type="SAM" id="MobiDB-lite"/>
    </source>
</evidence>
<reference evidence="20" key="1">
    <citation type="submission" date="2023-03" db="EMBL/GenBank/DDBJ databases">
        <title>Mating type loci evolution in Malassezia.</title>
        <authorList>
            <person name="Coelho M.A."/>
        </authorList>
    </citation>
    <scope>NUCLEOTIDE SEQUENCE</scope>
    <source>
        <strain evidence="20">CBS 9431</strain>
    </source>
</reference>
<evidence type="ECO:0000256" key="11">
    <source>
        <dbReference type="ARBA" id="ARBA00023175"/>
    </source>
</evidence>
<evidence type="ECO:0000256" key="3">
    <source>
        <dbReference type="ARBA" id="ARBA00022574"/>
    </source>
</evidence>